<feature type="transmembrane region" description="Helical" evidence="1">
    <location>
        <begin position="47"/>
        <end position="66"/>
    </location>
</feature>
<feature type="transmembrane region" description="Helical" evidence="1">
    <location>
        <begin position="21"/>
        <end position="41"/>
    </location>
</feature>
<organism evidence="2 3">
    <name type="scientific">Gilvimarinus gilvus</name>
    <dbReference type="NCBI Taxonomy" id="3058038"/>
    <lineage>
        <taxon>Bacteria</taxon>
        <taxon>Pseudomonadati</taxon>
        <taxon>Pseudomonadota</taxon>
        <taxon>Gammaproteobacteria</taxon>
        <taxon>Cellvibrionales</taxon>
        <taxon>Cellvibrionaceae</taxon>
        <taxon>Gilvimarinus</taxon>
    </lineage>
</organism>
<dbReference type="InterPro" id="IPR018643">
    <property type="entry name" value="DUF2069_membrane"/>
</dbReference>
<feature type="transmembrane region" description="Helical" evidence="1">
    <location>
        <begin position="98"/>
        <end position="116"/>
    </location>
</feature>
<keyword evidence="1" id="KW-1133">Transmembrane helix</keyword>
<comment type="caution">
    <text evidence="2">The sequence shown here is derived from an EMBL/GenBank/DDBJ whole genome shotgun (WGS) entry which is preliminary data.</text>
</comment>
<evidence type="ECO:0000313" key="2">
    <source>
        <dbReference type="EMBL" id="MDX6850551.1"/>
    </source>
</evidence>
<sequence length="146" mass="16161">MKIPLYTQNDIAPLQRKYAQARLICIASLIVLGLIFTWASLTETSGSVVRWCIQALPVLLFIPGCVRGHYRTYSWLCFVVLFYFTGFVVSAMTPNSDALDIVGVVVTAVLFCAAMMGSRWRQHSLLAVEQNTTLPHPPKPATKGLS</sequence>
<evidence type="ECO:0000256" key="1">
    <source>
        <dbReference type="SAM" id="Phobius"/>
    </source>
</evidence>
<dbReference type="EMBL" id="JAXAFO010000026">
    <property type="protein sequence ID" value="MDX6850551.1"/>
    <property type="molecule type" value="Genomic_DNA"/>
</dbReference>
<dbReference type="Proteomes" id="UP001273505">
    <property type="component" value="Unassembled WGS sequence"/>
</dbReference>
<keyword evidence="1" id="KW-0472">Membrane</keyword>
<gene>
    <name evidence="2" type="ORF">SCD92_14360</name>
</gene>
<keyword evidence="3" id="KW-1185">Reference proteome</keyword>
<dbReference type="RefSeq" id="WP_302724947.1">
    <property type="nucleotide sequence ID" value="NZ_JAULRU010000836.1"/>
</dbReference>
<accession>A0ABU4S218</accession>
<dbReference type="Pfam" id="PF09842">
    <property type="entry name" value="DUF2069"/>
    <property type="match status" value="1"/>
</dbReference>
<proteinExistence type="predicted"/>
<name>A0ABU4S218_9GAMM</name>
<evidence type="ECO:0000313" key="3">
    <source>
        <dbReference type="Proteomes" id="UP001273505"/>
    </source>
</evidence>
<protein>
    <submittedName>
        <fullName evidence="2">DUF2069 domain-containing protein</fullName>
    </submittedName>
</protein>
<keyword evidence="1" id="KW-0812">Transmembrane</keyword>
<feature type="transmembrane region" description="Helical" evidence="1">
    <location>
        <begin position="73"/>
        <end position="92"/>
    </location>
</feature>
<reference evidence="2 3" key="1">
    <citation type="submission" date="2023-11" db="EMBL/GenBank/DDBJ databases">
        <title>Gilvimarinus fulvus sp. nov., isolated from the surface of Kelp.</title>
        <authorList>
            <person name="Sun Y.Y."/>
            <person name="Gong Y."/>
            <person name="Du Z.J."/>
        </authorList>
    </citation>
    <scope>NUCLEOTIDE SEQUENCE [LARGE SCALE GENOMIC DNA]</scope>
    <source>
        <strain evidence="2 3">SDUM040013</strain>
    </source>
</reference>